<protein>
    <recommendedName>
        <fullName evidence="5">Peptidase M10 serralysin C-terminal domain-containing protein</fullName>
    </recommendedName>
</protein>
<evidence type="ECO:0000259" key="5">
    <source>
        <dbReference type="Pfam" id="PF08548"/>
    </source>
</evidence>
<evidence type="ECO:0000256" key="1">
    <source>
        <dbReference type="ARBA" id="ARBA00001913"/>
    </source>
</evidence>
<evidence type="ECO:0000256" key="4">
    <source>
        <dbReference type="ARBA" id="ARBA00022737"/>
    </source>
</evidence>
<reference evidence="6 7" key="1">
    <citation type="submission" date="2020-03" db="EMBL/GenBank/DDBJ databases">
        <title>The genome sequence of Microvirga sp. c23x22.</title>
        <authorList>
            <person name="Zhang X."/>
        </authorList>
    </citation>
    <scope>NUCLEOTIDE SEQUENCE [LARGE SCALE GENOMIC DNA]</scope>
    <source>
        <strain evidence="7">c23x22</strain>
    </source>
</reference>
<dbReference type="Gene3D" id="2.150.10.10">
    <property type="entry name" value="Serralysin-like metalloprotease, C-terminal"/>
    <property type="match status" value="1"/>
</dbReference>
<evidence type="ECO:0000313" key="6">
    <source>
        <dbReference type="EMBL" id="NIX75457.1"/>
    </source>
</evidence>
<sequence>MVVADGTKLDYEQNTSHKIKVQVTDSGNATFVKECTINVEDVSPERARGTSGADKFVGGGGNDTFFGGLGNDTLTGGKGKDVFVFDTKPNKKTNFDTITDFNVKDDSIYLDNAVFKKLGKGTLSKPGKLNKDFFTIGKAKDKDDYLIYNKKTGVLSYDADGNGAGKAVEIAKLSTKLKMTAADFLII</sequence>
<dbReference type="Pfam" id="PF08548">
    <property type="entry name" value="Peptidase_M10_C"/>
    <property type="match status" value="1"/>
</dbReference>
<dbReference type="InterPro" id="IPR011049">
    <property type="entry name" value="Serralysin-like_metalloprot_C"/>
</dbReference>
<gene>
    <name evidence="6" type="ORF">HB375_02375</name>
</gene>
<organism evidence="6 7">
    <name type="scientific">Microvirga terricola</name>
    <dbReference type="NCBI Taxonomy" id="2719797"/>
    <lineage>
        <taxon>Bacteria</taxon>
        <taxon>Pseudomonadati</taxon>
        <taxon>Pseudomonadota</taxon>
        <taxon>Alphaproteobacteria</taxon>
        <taxon>Hyphomicrobiales</taxon>
        <taxon>Methylobacteriaceae</taxon>
        <taxon>Microvirga</taxon>
    </lineage>
</organism>
<dbReference type="SUPFAM" id="SSF51120">
    <property type="entry name" value="beta-Roll"/>
    <property type="match status" value="1"/>
</dbReference>
<dbReference type="EMBL" id="JAATJS010000001">
    <property type="protein sequence ID" value="NIX75457.1"/>
    <property type="molecule type" value="Genomic_DNA"/>
</dbReference>
<evidence type="ECO:0000313" key="7">
    <source>
        <dbReference type="Proteomes" id="UP000707352"/>
    </source>
</evidence>
<dbReference type="InterPro" id="IPR013858">
    <property type="entry name" value="Peptidase_M10B_C"/>
</dbReference>
<keyword evidence="7" id="KW-1185">Reference proteome</keyword>
<feature type="domain" description="Peptidase M10 serralysin C-terminal" evidence="5">
    <location>
        <begin position="44"/>
        <end position="112"/>
    </location>
</feature>
<accession>A0ABX0V6W6</accession>
<dbReference type="Pfam" id="PF00353">
    <property type="entry name" value="HemolysinCabind"/>
    <property type="match status" value="1"/>
</dbReference>
<dbReference type="InterPro" id="IPR001343">
    <property type="entry name" value="Hemolysn_Ca-bd"/>
</dbReference>
<dbReference type="Proteomes" id="UP000707352">
    <property type="component" value="Unassembled WGS sequence"/>
</dbReference>
<evidence type="ECO:0000256" key="2">
    <source>
        <dbReference type="ARBA" id="ARBA00004613"/>
    </source>
</evidence>
<keyword evidence="3" id="KW-0964">Secreted</keyword>
<evidence type="ECO:0000256" key="3">
    <source>
        <dbReference type="ARBA" id="ARBA00022525"/>
    </source>
</evidence>
<keyword evidence="4" id="KW-0677">Repeat</keyword>
<comment type="cofactor">
    <cofactor evidence="1">
        <name>Ca(2+)</name>
        <dbReference type="ChEBI" id="CHEBI:29108"/>
    </cofactor>
</comment>
<dbReference type="PRINTS" id="PR00313">
    <property type="entry name" value="CABNDNGRPT"/>
</dbReference>
<comment type="caution">
    <text evidence="6">The sequence shown here is derived from an EMBL/GenBank/DDBJ whole genome shotgun (WGS) entry which is preliminary data.</text>
</comment>
<name>A0ABX0V6W6_9HYPH</name>
<proteinExistence type="predicted"/>
<dbReference type="CDD" id="cd11304">
    <property type="entry name" value="Cadherin_repeat"/>
    <property type="match status" value="1"/>
</dbReference>
<comment type="subcellular location">
    <subcellularLocation>
        <location evidence="2">Secreted</location>
    </subcellularLocation>
</comment>